<evidence type="ECO:0000313" key="3">
    <source>
        <dbReference type="EMBL" id="SEI45168.1"/>
    </source>
</evidence>
<proteinExistence type="inferred from homology"/>
<dbReference type="InterPro" id="IPR011978">
    <property type="entry name" value="YgfB-like"/>
</dbReference>
<evidence type="ECO:0000256" key="2">
    <source>
        <dbReference type="SAM" id="MobiDB-lite"/>
    </source>
</evidence>
<protein>
    <recommendedName>
        <fullName evidence="5">YecA family protein</fullName>
    </recommendedName>
</protein>
<feature type="compositionally biased region" description="Polar residues" evidence="2">
    <location>
        <begin position="198"/>
        <end position="213"/>
    </location>
</feature>
<dbReference type="Gene3D" id="1.20.120.740">
    <property type="entry name" value="YgfB uncharacterised protein family UPF0149, PF03695"/>
    <property type="match status" value="1"/>
</dbReference>
<organism evidence="3 4">
    <name type="scientific">Allopseudospirillum japonicum</name>
    <dbReference type="NCBI Taxonomy" id="64971"/>
    <lineage>
        <taxon>Bacteria</taxon>
        <taxon>Pseudomonadati</taxon>
        <taxon>Pseudomonadota</taxon>
        <taxon>Gammaproteobacteria</taxon>
        <taxon>Oceanospirillales</taxon>
        <taxon>Oceanospirillaceae</taxon>
        <taxon>Allopseudospirillum</taxon>
    </lineage>
</organism>
<feature type="region of interest" description="Disordered" evidence="2">
    <location>
        <begin position="194"/>
        <end position="213"/>
    </location>
</feature>
<evidence type="ECO:0000313" key="4">
    <source>
        <dbReference type="Proteomes" id="UP000242999"/>
    </source>
</evidence>
<keyword evidence="4" id="KW-1185">Reference proteome</keyword>
<reference evidence="4" key="1">
    <citation type="submission" date="2016-10" db="EMBL/GenBank/DDBJ databases">
        <authorList>
            <person name="Varghese N."/>
            <person name="Submissions S."/>
        </authorList>
    </citation>
    <scope>NUCLEOTIDE SEQUENCE [LARGE SCALE GENOMIC DNA]</scope>
    <source>
        <strain evidence="4">DSM 7165</strain>
    </source>
</reference>
<comment type="similarity">
    <text evidence="1">Belongs to the UPF0149 family.</text>
</comment>
<dbReference type="AlphaFoldDB" id="A0A1H6QN28"/>
<dbReference type="InterPro" id="IPR036255">
    <property type="entry name" value="YgfB-like_sf"/>
</dbReference>
<dbReference type="EMBL" id="FNYH01000002">
    <property type="protein sequence ID" value="SEI45168.1"/>
    <property type="molecule type" value="Genomic_DNA"/>
</dbReference>
<dbReference type="STRING" id="64971.SAMN05421831_10258"/>
<gene>
    <name evidence="3" type="ORF">SAMN05421831_10258</name>
</gene>
<accession>A0A1H6QN28</accession>
<dbReference type="OrthoDB" id="9783391at2"/>
<dbReference type="SUPFAM" id="SSF101327">
    <property type="entry name" value="YgfB-like"/>
    <property type="match status" value="1"/>
</dbReference>
<evidence type="ECO:0008006" key="5">
    <source>
        <dbReference type="Google" id="ProtNLM"/>
    </source>
</evidence>
<dbReference type="Proteomes" id="UP000242999">
    <property type="component" value="Unassembled WGS sequence"/>
</dbReference>
<name>A0A1H6QN28_9GAMM</name>
<sequence>MNDSMLTFDNFADLLLRHRCFQSPSALHAMLTTYIACLPQLTPAQSVRMGAHFLSEDENPAQLAPVDVQTLESLHQQIDETLTGNELNFELLLPDEVTYSLPERVKALVVWLQVFERTLKTCDLANKKLSAELSEGLDTLRMVLAHADMKEIDAMDPEDEDNEKDYFALSDYARMVVMMLYTELHPQRPHLVMDEETASTPPSNYVPGSTSLH</sequence>
<dbReference type="PANTHER" id="PTHR37528">
    <property type="entry name" value="UPF0149 PROTEIN YGFB"/>
    <property type="match status" value="1"/>
</dbReference>
<dbReference type="PANTHER" id="PTHR37528:SF1">
    <property type="entry name" value="UPF0149 PROTEIN YGFB"/>
    <property type="match status" value="1"/>
</dbReference>
<dbReference type="GO" id="GO:0005829">
    <property type="term" value="C:cytosol"/>
    <property type="evidence" value="ECO:0007669"/>
    <property type="project" value="TreeGrafter"/>
</dbReference>
<dbReference type="Pfam" id="PF03695">
    <property type="entry name" value="UPF0149"/>
    <property type="match status" value="1"/>
</dbReference>
<evidence type="ECO:0000256" key="1">
    <source>
        <dbReference type="ARBA" id="ARBA00038308"/>
    </source>
</evidence>